<dbReference type="AlphaFoldDB" id="A0A1G8CYL7"/>
<dbReference type="GO" id="GO:0006352">
    <property type="term" value="P:DNA-templated transcription initiation"/>
    <property type="evidence" value="ECO:0007669"/>
    <property type="project" value="InterPro"/>
</dbReference>
<dbReference type="GO" id="GO:0003677">
    <property type="term" value="F:DNA binding"/>
    <property type="evidence" value="ECO:0007669"/>
    <property type="project" value="InterPro"/>
</dbReference>
<dbReference type="CDD" id="cd06171">
    <property type="entry name" value="Sigma70_r4"/>
    <property type="match status" value="1"/>
</dbReference>
<feature type="domain" description="RNA polymerase sigma-70 region 2" evidence="6">
    <location>
        <begin position="43"/>
        <end position="109"/>
    </location>
</feature>
<dbReference type="Gene3D" id="1.10.1740.10">
    <property type="match status" value="1"/>
</dbReference>
<dbReference type="EMBL" id="FNAN01000041">
    <property type="protein sequence ID" value="SDH50434.1"/>
    <property type="molecule type" value="Genomic_DNA"/>
</dbReference>
<dbReference type="InterPro" id="IPR013324">
    <property type="entry name" value="RNA_pol_sigma_r3/r4-like"/>
</dbReference>
<evidence type="ECO:0000259" key="7">
    <source>
        <dbReference type="Pfam" id="PF08281"/>
    </source>
</evidence>
<protein>
    <submittedName>
        <fullName evidence="8">RNA polymerase sigma factor, sigma-70 family</fullName>
    </submittedName>
</protein>
<sequence length="218" mass="25376">MPMRTDQDLQTPSGENHASSDEKQALLYWSLLRENQHHALEWLYKTYARTLHNYGYRIVTDKELVKDTVQDLFVQIWANAGKLPAVSSVKAYLLVALRRELLRRITRQRQFVHQDIELADESFEDQIIELQKGEIISEGLSDFIQKLPTRQREIIFLKYYSGLSTEEIAAAMELTSGSVYKLIYKALASLKELTSDWKAIWTILLIAMLLLEPDIRQF</sequence>
<dbReference type="Pfam" id="PF08281">
    <property type="entry name" value="Sigma70_r4_2"/>
    <property type="match status" value="1"/>
</dbReference>
<dbReference type="InterPro" id="IPR039425">
    <property type="entry name" value="RNA_pol_sigma-70-like"/>
</dbReference>
<evidence type="ECO:0000256" key="1">
    <source>
        <dbReference type="ARBA" id="ARBA00010641"/>
    </source>
</evidence>
<evidence type="ECO:0000313" key="8">
    <source>
        <dbReference type="EMBL" id="SDH50434.1"/>
    </source>
</evidence>
<name>A0A1G8CYL7_9BACT</name>
<feature type="domain" description="RNA polymerase sigma factor 70 region 4 type 2" evidence="7">
    <location>
        <begin position="140"/>
        <end position="190"/>
    </location>
</feature>
<evidence type="ECO:0000313" key="9">
    <source>
        <dbReference type="Proteomes" id="UP000198748"/>
    </source>
</evidence>
<dbReference type="InterPro" id="IPR007627">
    <property type="entry name" value="RNA_pol_sigma70_r2"/>
</dbReference>
<evidence type="ECO:0000256" key="4">
    <source>
        <dbReference type="ARBA" id="ARBA00023163"/>
    </source>
</evidence>
<evidence type="ECO:0000256" key="2">
    <source>
        <dbReference type="ARBA" id="ARBA00023015"/>
    </source>
</evidence>
<keyword evidence="4" id="KW-0804">Transcription</keyword>
<evidence type="ECO:0000256" key="5">
    <source>
        <dbReference type="SAM" id="MobiDB-lite"/>
    </source>
</evidence>
<dbReference type="Gene3D" id="1.10.10.10">
    <property type="entry name" value="Winged helix-like DNA-binding domain superfamily/Winged helix DNA-binding domain"/>
    <property type="match status" value="1"/>
</dbReference>
<dbReference type="Pfam" id="PF04542">
    <property type="entry name" value="Sigma70_r2"/>
    <property type="match status" value="1"/>
</dbReference>
<dbReference type="PANTHER" id="PTHR43133:SF46">
    <property type="entry name" value="RNA POLYMERASE SIGMA-70 FACTOR ECF SUBFAMILY"/>
    <property type="match status" value="1"/>
</dbReference>
<dbReference type="SUPFAM" id="SSF88946">
    <property type="entry name" value="Sigma2 domain of RNA polymerase sigma factors"/>
    <property type="match status" value="1"/>
</dbReference>
<accession>A0A1G8CYL7</accession>
<organism evidence="8 9">
    <name type="scientific">Dyadobacter soli</name>
    <dbReference type="NCBI Taxonomy" id="659014"/>
    <lineage>
        <taxon>Bacteria</taxon>
        <taxon>Pseudomonadati</taxon>
        <taxon>Bacteroidota</taxon>
        <taxon>Cytophagia</taxon>
        <taxon>Cytophagales</taxon>
        <taxon>Spirosomataceae</taxon>
        <taxon>Dyadobacter</taxon>
    </lineage>
</organism>
<feature type="region of interest" description="Disordered" evidence="5">
    <location>
        <begin position="1"/>
        <end position="20"/>
    </location>
</feature>
<feature type="compositionally biased region" description="Polar residues" evidence="5">
    <location>
        <begin position="8"/>
        <end position="17"/>
    </location>
</feature>
<keyword evidence="9" id="KW-1185">Reference proteome</keyword>
<proteinExistence type="inferred from homology"/>
<dbReference type="InterPro" id="IPR036388">
    <property type="entry name" value="WH-like_DNA-bd_sf"/>
</dbReference>
<dbReference type="SUPFAM" id="SSF88659">
    <property type="entry name" value="Sigma3 and sigma4 domains of RNA polymerase sigma factors"/>
    <property type="match status" value="1"/>
</dbReference>
<keyword evidence="2" id="KW-0805">Transcription regulation</keyword>
<dbReference type="STRING" id="659014.SAMN04487996_14110"/>
<dbReference type="GO" id="GO:0016987">
    <property type="term" value="F:sigma factor activity"/>
    <property type="evidence" value="ECO:0007669"/>
    <property type="project" value="UniProtKB-KW"/>
</dbReference>
<evidence type="ECO:0000259" key="6">
    <source>
        <dbReference type="Pfam" id="PF04542"/>
    </source>
</evidence>
<evidence type="ECO:0000256" key="3">
    <source>
        <dbReference type="ARBA" id="ARBA00023082"/>
    </source>
</evidence>
<dbReference type="InterPro" id="IPR013249">
    <property type="entry name" value="RNA_pol_sigma70_r4_t2"/>
</dbReference>
<dbReference type="OrthoDB" id="9150024at2"/>
<dbReference type="InterPro" id="IPR014284">
    <property type="entry name" value="RNA_pol_sigma-70_dom"/>
</dbReference>
<dbReference type="InterPro" id="IPR013325">
    <property type="entry name" value="RNA_pol_sigma_r2"/>
</dbReference>
<comment type="similarity">
    <text evidence="1">Belongs to the sigma-70 factor family. ECF subfamily.</text>
</comment>
<dbReference type="Proteomes" id="UP000198748">
    <property type="component" value="Unassembled WGS sequence"/>
</dbReference>
<gene>
    <name evidence="8" type="ORF">SAMN04487996_14110</name>
</gene>
<keyword evidence="3" id="KW-0731">Sigma factor</keyword>
<dbReference type="NCBIfam" id="TIGR02937">
    <property type="entry name" value="sigma70-ECF"/>
    <property type="match status" value="1"/>
</dbReference>
<dbReference type="RefSeq" id="WP_090157884.1">
    <property type="nucleotide sequence ID" value="NZ_FNAN01000041.1"/>
</dbReference>
<reference evidence="9" key="1">
    <citation type="submission" date="2016-10" db="EMBL/GenBank/DDBJ databases">
        <authorList>
            <person name="Varghese N."/>
            <person name="Submissions S."/>
        </authorList>
    </citation>
    <scope>NUCLEOTIDE SEQUENCE [LARGE SCALE GENOMIC DNA]</scope>
    <source>
        <strain evidence="9">DSM 25329</strain>
    </source>
</reference>
<dbReference type="PANTHER" id="PTHR43133">
    <property type="entry name" value="RNA POLYMERASE ECF-TYPE SIGMA FACTO"/>
    <property type="match status" value="1"/>
</dbReference>